<reference evidence="2" key="2">
    <citation type="submission" date="2020-05" db="UniProtKB">
        <authorList>
            <consortium name="EnsemblMetazoa"/>
        </authorList>
    </citation>
    <scope>IDENTIFICATION</scope>
    <source>
        <strain evidence="2">IAEA</strain>
    </source>
</reference>
<keyword evidence="1" id="KW-1133">Transmembrane helix</keyword>
<keyword evidence="1" id="KW-0472">Membrane</keyword>
<dbReference type="EnsemblMetazoa" id="GBRI043776-RA">
    <property type="protein sequence ID" value="GBRI043776-PA"/>
    <property type="gene ID" value="GBRI043776"/>
</dbReference>
<dbReference type="VEuPathDB" id="VectorBase:GBRI043776"/>
<feature type="transmembrane region" description="Helical" evidence="1">
    <location>
        <begin position="43"/>
        <end position="63"/>
    </location>
</feature>
<dbReference type="AlphaFoldDB" id="A0A1A9X4E2"/>
<dbReference type="Proteomes" id="UP000091820">
    <property type="component" value="Unassembled WGS sequence"/>
</dbReference>
<keyword evidence="1" id="KW-0812">Transmembrane</keyword>
<organism evidence="2 3">
    <name type="scientific">Glossina brevipalpis</name>
    <dbReference type="NCBI Taxonomy" id="37001"/>
    <lineage>
        <taxon>Eukaryota</taxon>
        <taxon>Metazoa</taxon>
        <taxon>Ecdysozoa</taxon>
        <taxon>Arthropoda</taxon>
        <taxon>Hexapoda</taxon>
        <taxon>Insecta</taxon>
        <taxon>Pterygota</taxon>
        <taxon>Neoptera</taxon>
        <taxon>Endopterygota</taxon>
        <taxon>Diptera</taxon>
        <taxon>Brachycera</taxon>
        <taxon>Muscomorpha</taxon>
        <taxon>Hippoboscoidea</taxon>
        <taxon>Glossinidae</taxon>
        <taxon>Glossina</taxon>
    </lineage>
</organism>
<evidence type="ECO:0000256" key="1">
    <source>
        <dbReference type="SAM" id="Phobius"/>
    </source>
</evidence>
<keyword evidence="3" id="KW-1185">Reference proteome</keyword>
<evidence type="ECO:0000313" key="3">
    <source>
        <dbReference type="Proteomes" id="UP000091820"/>
    </source>
</evidence>
<proteinExistence type="predicted"/>
<protein>
    <recommendedName>
        <fullName evidence="4">Sushi domain-containing protein</fullName>
    </recommendedName>
</protein>
<name>A0A1A9X4E2_9MUSC</name>
<accession>A0A1A9X4E2</accession>
<evidence type="ECO:0008006" key="4">
    <source>
        <dbReference type="Google" id="ProtNLM"/>
    </source>
</evidence>
<reference evidence="3" key="1">
    <citation type="submission" date="2014-03" db="EMBL/GenBank/DDBJ databases">
        <authorList>
            <person name="Aksoy S."/>
            <person name="Warren W."/>
            <person name="Wilson R.K."/>
        </authorList>
    </citation>
    <scope>NUCLEOTIDE SEQUENCE [LARGE SCALE GENOMIC DNA]</scope>
    <source>
        <strain evidence="3">IAEA</strain>
    </source>
</reference>
<feature type="transmembrane region" description="Helical" evidence="1">
    <location>
        <begin position="15"/>
        <end position="37"/>
    </location>
</feature>
<evidence type="ECO:0000313" key="2">
    <source>
        <dbReference type="EnsemblMetazoa" id="GBRI043776-PA"/>
    </source>
</evidence>
<sequence>MWIREREVLLETKKFLVFIQFFKYEIIIVLFECSLHADLTYLTLYSLFLLLSSSLLCSCPTFYQRTTSSCRMVAGTNKAKSLKCDATSTWSTPSIFCVMDKTSNPVSSASSNCPYLL</sequence>